<keyword evidence="2" id="KW-1185">Reference proteome</keyword>
<name>A0ABY3CGQ0_9GAMM</name>
<dbReference type="EMBL" id="RYFG02000009">
    <property type="protein sequence ID" value="TRX02891.1"/>
    <property type="molecule type" value="Genomic_DNA"/>
</dbReference>
<evidence type="ECO:0000313" key="1">
    <source>
        <dbReference type="EMBL" id="TRX02891.1"/>
    </source>
</evidence>
<protein>
    <submittedName>
        <fullName evidence="1">Uncharacterized protein</fullName>
    </submittedName>
</protein>
<proteinExistence type="predicted"/>
<evidence type="ECO:0000313" key="2">
    <source>
        <dbReference type="Proteomes" id="UP000733744"/>
    </source>
</evidence>
<comment type="caution">
    <text evidence="1">The sequence shown here is derived from an EMBL/GenBank/DDBJ whole genome shotgun (WGS) entry which is preliminary data.</text>
</comment>
<accession>A0ABY3CGQ0</accession>
<reference evidence="1 2" key="1">
    <citation type="journal article" date="2019" name="Antonie Van Leeuwenhoek">
        <title>Description of 'Ca. Methylobacter oryzae' KRF1, a novel species from the environmentally important Methylobacter clade 2.</title>
        <authorList>
            <person name="Khatri K."/>
            <person name="Mohite J.A."/>
            <person name="Pandit P.S."/>
            <person name="Bahulikar R."/>
            <person name="Rahalkar M.C."/>
        </authorList>
    </citation>
    <scope>NUCLEOTIDE SEQUENCE [LARGE SCALE GENOMIC DNA]</scope>
    <source>
        <strain evidence="1 2">KRF1</strain>
    </source>
</reference>
<organism evidence="1 2">
    <name type="scientific">Candidatus Methylobacter oryzae</name>
    <dbReference type="NCBI Taxonomy" id="2497749"/>
    <lineage>
        <taxon>Bacteria</taxon>
        <taxon>Pseudomonadati</taxon>
        <taxon>Pseudomonadota</taxon>
        <taxon>Gammaproteobacteria</taxon>
        <taxon>Methylococcales</taxon>
        <taxon>Methylococcaceae</taxon>
        <taxon>Methylobacter</taxon>
    </lineage>
</organism>
<gene>
    <name evidence="1" type="ORF">EKO24_000985</name>
</gene>
<sequence>MARIGSRLPRRAPELSAEQIGRIADLHAQHPKGEVQGLYRVITVRGAVWMQCVAGGWPFWQPPCI</sequence>
<dbReference type="Proteomes" id="UP000733744">
    <property type="component" value="Unassembled WGS sequence"/>
</dbReference>